<accession>A0A674BHR2</accession>
<reference evidence="4" key="1">
    <citation type="submission" date="2025-08" db="UniProtKB">
        <authorList>
            <consortium name="Ensembl"/>
        </authorList>
    </citation>
    <scope>IDENTIFICATION</scope>
</reference>
<evidence type="ECO:0000256" key="2">
    <source>
        <dbReference type="PIRSR" id="PIRSR605502-1"/>
    </source>
</evidence>
<dbReference type="PANTHER" id="PTHR16222">
    <property type="entry name" value="ADP-RIBOSYLGLYCOHYDROLASE"/>
    <property type="match status" value="1"/>
</dbReference>
<gene>
    <name evidence="4" type="primary">selenoj</name>
</gene>
<keyword evidence="5" id="KW-1185">Reference proteome</keyword>
<dbReference type="SUPFAM" id="SSF101478">
    <property type="entry name" value="ADP-ribosylglycohydrolase"/>
    <property type="match status" value="1"/>
</dbReference>
<evidence type="ECO:0000313" key="5">
    <source>
        <dbReference type="Proteomes" id="UP000472277"/>
    </source>
</evidence>
<evidence type="ECO:0000313" key="4">
    <source>
        <dbReference type="Ensembl" id="ENSSTUP00000070974.1"/>
    </source>
</evidence>
<proteinExistence type="inferred from homology"/>
<dbReference type="Pfam" id="PF03747">
    <property type="entry name" value="ADP_ribosyl_GH"/>
    <property type="match status" value="1"/>
</dbReference>
<sequence>MNKPDWIDPRLTCVFPQMAMSLADRALGAIIGSAVADAAAQPLHWVYDLDKLDGFLNEAPTPEFRPKSANPFYRRDTGNQSCYGDQAFVLLESLSECGGLNVNDLRKRTYNFFGPRSEYDTPVNDPYRDRSGPRPQLPIEGPWRHGSIKSFMKNMDAGKEETGCETDFQPDGIAKLAPIVALYAGKPDMLEKVEEAVRVTQNNDACVAETLAAARILEHFILNGPDEKVLDSVLDQLTDPNRKQPQDLDKAVVGHIYQVRENLSKAHQDLIPSVFPNSCGLPGSFQAALHGVLTAKEFDQAIRDTMVCGGCTCSRSSFIGACLGAQIGLQGIPNSWKTKTLRYNSLLEHGKKVIERYHQM</sequence>
<feature type="binding site" evidence="2">
    <location>
        <position position="314"/>
    </location>
    <ligand>
        <name>Mg(2+)</name>
        <dbReference type="ChEBI" id="CHEBI:18420"/>
        <label>1</label>
    </ligand>
</feature>
<dbReference type="InterPro" id="IPR050792">
    <property type="entry name" value="ADP-ribosylglycohydrolase"/>
</dbReference>
<comment type="similarity">
    <text evidence="1">Belongs to the ADP-ribosylglycohydrolase family.</text>
</comment>
<dbReference type="AlphaFoldDB" id="A0A674BHR2"/>
<evidence type="ECO:0000256" key="3">
    <source>
        <dbReference type="SAM" id="MobiDB-lite"/>
    </source>
</evidence>
<dbReference type="InterPro" id="IPR005502">
    <property type="entry name" value="Ribosyl_crysJ1"/>
</dbReference>
<dbReference type="GeneTree" id="ENSGT00400000023530"/>
<reference evidence="4" key="2">
    <citation type="submission" date="2025-09" db="UniProtKB">
        <authorList>
            <consortium name="Ensembl"/>
        </authorList>
    </citation>
    <scope>IDENTIFICATION</scope>
</reference>
<dbReference type="InParanoid" id="A0A674BHR2"/>
<dbReference type="Gene3D" id="1.10.4080.10">
    <property type="entry name" value="ADP-ribosylation/Crystallin J1"/>
    <property type="match status" value="1"/>
</dbReference>
<dbReference type="Ensembl" id="ENSSTUT00000075350.1">
    <property type="protein sequence ID" value="ENSSTUP00000070974.1"/>
    <property type="gene ID" value="ENSSTUG00000031076.1"/>
</dbReference>
<keyword evidence="2" id="KW-0460">Magnesium</keyword>
<comment type="cofactor">
    <cofactor evidence="2">
        <name>Mg(2+)</name>
        <dbReference type="ChEBI" id="CHEBI:18420"/>
    </cofactor>
    <text evidence="2">Binds 2 magnesium ions per subunit.</text>
</comment>
<dbReference type="OMA" id="GDQAYVM"/>
<dbReference type="GO" id="GO:0046872">
    <property type="term" value="F:metal ion binding"/>
    <property type="evidence" value="ECO:0007669"/>
    <property type="project" value="UniProtKB-KW"/>
</dbReference>
<protein>
    <submittedName>
        <fullName evidence="4">Selenoprotein J</fullName>
    </submittedName>
</protein>
<dbReference type="InterPro" id="IPR036705">
    <property type="entry name" value="Ribosyl_crysJ1_sf"/>
</dbReference>
<feature type="region of interest" description="Disordered" evidence="3">
    <location>
        <begin position="121"/>
        <end position="143"/>
    </location>
</feature>
<dbReference type="PANTHER" id="PTHR16222:SF17">
    <property type="entry name" value="SELENOPROTEIN J"/>
    <property type="match status" value="1"/>
</dbReference>
<dbReference type="Proteomes" id="UP000472277">
    <property type="component" value="Chromosome 21"/>
</dbReference>
<organism evidence="4 5">
    <name type="scientific">Salmo trutta</name>
    <name type="common">Brown trout</name>
    <dbReference type="NCBI Taxonomy" id="8032"/>
    <lineage>
        <taxon>Eukaryota</taxon>
        <taxon>Metazoa</taxon>
        <taxon>Chordata</taxon>
        <taxon>Craniata</taxon>
        <taxon>Vertebrata</taxon>
        <taxon>Euteleostomi</taxon>
        <taxon>Actinopterygii</taxon>
        <taxon>Neopterygii</taxon>
        <taxon>Teleostei</taxon>
        <taxon>Protacanthopterygii</taxon>
        <taxon>Salmoniformes</taxon>
        <taxon>Salmonidae</taxon>
        <taxon>Salmoninae</taxon>
        <taxon>Salmo</taxon>
    </lineage>
</organism>
<keyword evidence="2" id="KW-0479">Metal-binding</keyword>
<name>A0A674BHR2_SALTR</name>
<evidence type="ECO:0000256" key="1">
    <source>
        <dbReference type="ARBA" id="ARBA00010702"/>
    </source>
</evidence>